<dbReference type="InterPro" id="IPR052698">
    <property type="entry name" value="MoCofactor_Util/Proc"/>
</dbReference>
<feature type="region of interest" description="Disordered" evidence="1">
    <location>
        <begin position="1"/>
        <end position="20"/>
    </location>
</feature>
<dbReference type="Pfam" id="PF02625">
    <property type="entry name" value="XdhC_CoxI"/>
    <property type="match status" value="1"/>
</dbReference>
<comment type="caution">
    <text evidence="4">The sequence shown here is derived from an EMBL/GenBank/DDBJ whole genome shotgun (WGS) entry which is preliminary data.</text>
</comment>
<dbReference type="InterPro" id="IPR027051">
    <property type="entry name" value="XdhC_Rossmann_dom"/>
</dbReference>
<protein>
    <submittedName>
        <fullName evidence="4">XdhC family protein</fullName>
    </submittedName>
</protein>
<evidence type="ECO:0000313" key="4">
    <source>
        <dbReference type="EMBL" id="MEC3888744.1"/>
    </source>
</evidence>
<dbReference type="PANTHER" id="PTHR30388:SF4">
    <property type="entry name" value="MOLYBDENUM COFACTOR INSERTION CHAPERONE PAOD"/>
    <property type="match status" value="1"/>
</dbReference>
<dbReference type="Pfam" id="PF13478">
    <property type="entry name" value="XdhC_C"/>
    <property type="match status" value="1"/>
</dbReference>
<evidence type="ECO:0000259" key="2">
    <source>
        <dbReference type="Pfam" id="PF02625"/>
    </source>
</evidence>
<evidence type="ECO:0000256" key="1">
    <source>
        <dbReference type="SAM" id="MobiDB-lite"/>
    </source>
</evidence>
<name>A0AAJ2X4Z3_XANCA</name>
<feature type="domain" description="XdhC- CoxI" evidence="2">
    <location>
        <begin position="44"/>
        <end position="104"/>
    </location>
</feature>
<feature type="compositionally biased region" description="Polar residues" evidence="1">
    <location>
        <begin position="1"/>
        <end position="17"/>
    </location>
</feature>
<organism evidence="4 5">
    <name type="scientific">Xanthomonas campestris pv. papavericola</name>
    <dbReference type="NCBI Taxonomy" id="487881"/>
    <lineage>
        <taxon>Bacteria</taxon>
        <taxon>Pseudomonadati</taxon>
        <taxon>Pseudomonadota</taxon>
        <taxon>Gammaproteobacteria</taxon>
        <taxon>Lysobacterales</taxon>
        <taxon>Lysobacteraceae</taxon>
        <taxon>Xanthomonas</taxon>
    </lineage>
</organism>
<evidence type="ECO:0000259" key="3">
    <source>
        <dbReference type="Pfam" id="PF13478"/>
    </source>
</evidence>
<dbReference type="Proteomes" id="UP001297361">
    <property type="component" value="Unassembled WGS sequence"/>
</dbReference>
<dbReference type="InterPro" id="IPR003777">
    <property type="entry name" value="XdhC_CoxI"/>
</dbReference>
<reference evidence="4" key="2">
    <citation type="submission" date="2024-01" db="EMBL/GenBank/DDBJ databases">
        <title>Long-read genome sequencing of X. campestris pv. papavericola.</title>
        <authorList>
            <person name="Hussain R.M.F."/>
            <person name="Greer S."/>
            <person name="Harrison J."/>
            <person name="Grant M."/>
            <person name="Vicente J."/>
            <person name="Studholme D.J."/>
        </authorList>
    </citation>
    <scope>NUCLEOTIDE SEQUENCE</scope>
    <source>
        <strain evidence="4">NCPPB 2970</strain>
    </source>
</reference>
<dbReference type="Gene3D" id="3.40.50.720">
    <property type="entry name" value="NAD(P)-binding Rossmann-like Domain"/>
    <property type="match status" value="1"/>
</dbReference>
<evidence type="ECO:0000313" key="5">
    <source>
        <dbReference type="Proteomes" id="UP001297361"/>
    </source>
</evidence>
<reference evidence="4" key="1">
    <citation type="submission" date="2021-10" db="EMBL/GenBank/DDBJ databases">
        <authorList>
            <person name="Hussein R."/>
            <person name="Harrison J."/>
            <person name="Studholme D.J."/>
            <person name="Vicente J."/>
            <person name="Grant M."/>
        </authorList>
    </citation>
    <scope>NUCLEOTIDE SEQUENCE</scope>
    <source>
        <strain evidence="4">NCPPB 2970</strain>
    </source>
</reference>
<accession>A0AAJ2X4Z3</accession>
<sequence>MSQTSLIASAARTTTPRPIQARERSAGAQAAVLAAAQASLFESVPSALAVVVETEGSVYARQGTLALFGAGQQTGWISGGCLEPALLACAEQAMATDTLQLLEIDNLDDAAMFSGGSTGCRGRQVVAIFPLSAVPFMDAAITTWRKQGVSLELTVTTSGLVHMACGNYVSQQVLFPVLPDTLHTRSRWHVRIPTAPRVLLLDAGPEAVYLLRMLQELGWHCRCREPRATWRGRSNMLTLEHSPAVSELLADFSPDAVVLMHHSFELDLESLQAVAKTPSPFVGVLGPVRRRDDLLKFITPALLPGLLPRLRAPVGLPLGSVGPAGIALSVCAELEAWRSGKR</sequence>
<dbReference type="RefSeq" id="WP_228423727.1">
    <property type="nucleotide sequence ID" value="NZ_JAJFNJ020000003.1"/>
</dbReference>
<proteinExistence type="predicted"/>
<gene>
    <name evidence="4" type="ORF">LLE72_013570</name>
</gene>
<dbReference type="EMBL" id="JAJFNJ020000003">
    <property type="protein sequence ID" value="MEC3888744.1"/>
    <property type="molecule type" value="Genomic_DNA"/>
</dbReference>
<dbReference type="AlphaFoldDB" id="A0AAJ2X4Z3"/>
<dbReference type="PANTHER" id="PTHR30388">
    <property type="entry name" value="ALDEHYDE OXIDOREDUCTASE MOLYBDENUM COFACTOR ASSEMBLY PROTEIN"/>
    <property type="match status" value="1"/>
</dbReference>
<feature type="domain" description="XdhC Rossmann" evidence="3">
    <location>
        <begin position="199"/>
        <end position="334"/>
    </location>
</feature>